<feature type="chain" id="PRO_5043121211" evidence="6">
    <location>
        <begin position="22"/>
        <end position="564"/>
    </location>
</feature>
<dbReference type="PANTHER" id="PTHR44755:SF8">
    <property type="entry name" value="RECEPTOR LIGAND BINDING REGION DOMAIN-CONTAINING PROTEIN"/>
    <property type="match status" value="1"/>
</dbReference>
<dbReference type="InterPro" id="IPR028082">
    <property type="entry name" value="Peripla_BP_I"/>
</dbReference>
<feature type="signal peptide" evidence="6">
    <location>
        <begin position="1"/>
        <end position="21"/>
    </location>
</feature>
<keyword evidence="3 5" id="KW-1133">Transmembrane helix</keyword>
<dbReference type="InterPro" id="IPR052612">
    <property type="entry name" value="ANP_Clearance_Receptor"/>
</dbReference>
<evidence type="ECO:0000313" key="9">
    <source>
        <dbReference type="Proteomes" id="UP000267096"/>
    </source>
</evidence>
<dbReference type="GO" id="GO:0007165">
    <property type="term" value="P:signal transduction"/>
    <property type="evidence" value="ECO:0007669"/>
    <property type="project" value="TreeGrafter"/>
</dbReference>
<reference evidence="10" key="1">
    <citation type="submission" date="2017-02" db="UniProtKB">
        <authorList>
            <consortium name="WormBaseParasite"/>
        </authorList>
    </citation>
    <scope>IDENTIFICATION</scope>
</reference>
<feature type="transmembrane region" description="Helical" evidence="5">
    <location>
        <begin position="431"/>
        <end position="457"/>
    </location>
</feature>
<name>A0A0M3K2L2_ANISI</name>
<protein>
    <submittedName>
        <fullName evidence="10">ANF_receptor domain-containing protein</fullName>
    </submittedName>
</protein>
<dbReference type="PANTHER" id="PTHR44755">
    <property type="entry name" value="NATRIURETIC PEPTIDE RECEPTOR 3-RELATED"/>
    <property type="match status" value="1"/>
</dbReference>
<dbReference type="SUPFAM" id="SSF53822">
    <property type="entry name" value="Periplasmic binding protein-like I"/>
    <property type="match status" value="1"/>
</dbReference>
<dbReference type="WBParaSite" id="ASIM_0001516201-mRNA-1">
    <property type="protein sequence ID" value="ASIM_0001516201-mRNA-1"/>
    <property type="gene ID" value="ASIM_0001516201"/>
</dbReference>
<evidence type="ECO:0000256" key="4">
    <source>
        <dbReference type="ARBA" id="ARBA00023136"/>
    </source>
</evidence>
<dbReference type="EMBL" id="UYRR01031819">
    <property type="protein sequence ID" value="VDK52785.1"/>
    <property type="molecule type" value="Genomic_DNA"/>
</dbReference>
<keyword evidence="9" id="KW-1185">Reference proteome</keyword>
<evidence type="ECO:0000256" key="6">
    <source>
        <dbReference type="SAM" id="SignalP"/>
    </source>
</evidence>
<dbReference type="Gene3D" id="3.40.50.2300">
    <property type="match status" value="2"/>
</dbReference>
<dbReference type="Proteomes" id="UP000267096">
    <property type="component" value="Unassembled WGS sequence"/>
</dbReference>
<accession>A0A0M3K2L2</accession>
<proteinExistence type="predicted"/>
<evidence type="ECO:0000256" key="3">
    <source>
        <dbReference type="ARBA" id="ARBA00022989"/>
    </source>
</evidence>
<keyword evidence="2 5" id="KW-0812">Transmembrane</keyword>
<keyword evidence="4 5" id="KW-0472">Membrane</keyword>
<evidence type="ECO:0000313" key="8">
    <source>
        <dbReference type="EMBL" id="VDK52785.1"/>
    </source>
</evidence>
<evidence type="ECO:0000259" key="7">
    <source>
        <dbReference type="Pfam" id="PF01094"/>
    </source>
</evidence>
<dbReference type="OrthoDB" id="5851278at2759"/>
<evidence type="ECO:0000256" key="5">
    <source>
        <dbReference type="SAM" id="Phobius"/>
    </source>
</evidence>
<gene>
    <name evidence="8" type="ORF">ASIM_LOCUS14572</name>
</gene>
<keyword evidence="6" id="KW-0732">Signal</keyword>
<comment type="subcellular location">
    <subcellularLocation>
        <location evidence="1">Membrane</location>
    </subcellularLocation>
</comment>
<dbReference type="GO" id="GO:0016020">
    <property type="term" value="C:membrane"/>
    <property type="evidence" value="ECO:0007669"/>
    <property type="project" value="UniProtKB-SubCell"/>
</dbReference>
<evidence type="ECO:0000313" key="10">
    <source>
        <dbReference type="WBParaSite" id="ASIM_0001516201-mRNA-1"/>
    </source>
</evidence>
<evidence type="ECO:0000256" key="2">
    <source>
        <dbReference type="ARBA" id="ARBA00022692"/>
    </source>
</evidence>
<dbReference type="InterPro" id="IPR001828">
    <property type="entry name" value="ANF_lig-bd_rcpt"/>
</dbReference>
<dbReference type="GO" id="GO:0017046">
    <property type="term" value="F:peptide hormone binding"/>
    <property type="evidence" value="ECO:0007669"/>
    <property type="project" value="TreeGrafter"/>
</dbReference>
<organism evidence="10">
    <name type="scientific">Anisakis simplex</name>
    <name type="common">Herring worm</name>
    <dbReference type="NCBI Taxonomy" id="6269"/>
    <lineage>
        <taxon>Eukaryota</taxon>
        <taxon>Metazoa</taxon>
        <taxon>Ecdysozoa</taxon>
        <taxon>Nematoda</taxon>
        <taxon>Chromadorea</taxon>
        <taxon>Rhabditida</taxon>
        <taxon>Spirurina</taxon>
        <taxon>Ascaridomorpha</taxon>
        <taxon>Ascaridoidea</taxon>
        <taxon>Anisakidae</taxon>
        <taxon>Anisakis</taxon>
        <taxon>Anisakis simplex complex</taxon>
    </lineage>
</organism>
<feature type="domain" description="Receptor ligand binding region" evidence="7">
    <location>
        <begin position="54"/>
        <end position="406"/>
    </location>
</feature>
<dbReference type="CDD" id="cd06352">
    <property type="entry name" value="PBP1_NPR_GC-like"/>
    <property type="match status" value="1"/>
</dbReference>
<dbReference type="Pfam" id="PF01094">
    <property type="entry name" value="ANF_receptor"/>
    <property type="match status" value="1"/>
</dbReference>
<dbReference type="AlphaFoldDB" id="A0A0M3K2L2"/>
<reference evidence="8 9" key="2">
    <citation type="submission" date="2018-11" db="EMBL/GenBank/DDBJ databases">
        <authorList>
            <consortium name="Pathogen Informatics"/>
        </authorList>
    </citation>
    <scope>NUCLEOTIDE SEQUENCE [LARGE SCALE GENOMIC DNA]</scope>
</reference>
<evidence type="ECO:0000256" key="1">
    <source>
        <dbReference type="ARBA" id="ARBA00004370"/>
    </source>
</evidence>
<dbReference type="GO" id="GO:0038023">
    <property type="term" value="F:signaling receptor activity"/>
    <property type="evidence" value="ECO:0007669"/>
    <property type="project" value="TreeGrafter"/>
</dbReference>
<sequence>MALPLVWFTLLSALLYLTTKAEFSPNPKYHLKVGMLIPRYSPKLIPLDGYTRSASAVMLAVDRISRENLLNDVNFTFLWKYEECNEHKALGYAVSLILNDNVSALFGPPCNAPAIDVGILTAFYDTPNFLWGPTTAAELSDLTRFPTVATVTADSFSLGIAMCSILREYNWTSFAFIYTASTSSTSNCHYLQQDLESAVALFGSLTLVYSHVLPLNVLNFTDVLMDLRHRARIVITCFIRNEQKTMFMETANRMGMATAEYVYIFPDVDNTGLGIGGYDLSDDTVSLKVSGYNQSVIDTFKYAILLDNHSDRMTVKFSKEVIDTMKDYPFYCTTDCPTNVTAAQYSGTLYDAMYLYGLALNRSLTADPVNGWRSGVKLIDHAIGTFNGSTGLVVIGKNGTRCPIYSLDLLTPNGTVNTYATIKVEGNEYAYWGYVVAATTFITAALVALLIGAIYIARERRKEAERENAMWQIPFCKLGNPNDRDHSKSERSLESSSKNSRLDSVHSACHSLDGELVWAEKFDSRIPLSKENYAELRMVFPTFRALVYHSLAETLENTKNFRNN</sequence>